<evidence type="ECO:0000256" key="8">
    <source>
        <dbReference type="SAM" id="MobiDB-lite"/>
    </source>
</evidence>
<dbReference type="EMBL" id="JACBZI010000001">
    <property type="protein sequence ID" value="NYI08687.1"/>
    <property type="molecule type" value="Genomic_DNA"/>
</dbReference>
<dbReference type="InterPro" id="IPR036390">
    <property type="entry name" value="WH_DNA-bd_sf"/>
</dbReference>
<evidence type="ECO:0000256" key="2">
    <source>
        <dbReference type="ARBA" id="ARBA00022491"/>
    </source>
</evidence>
<dbReference type="NCBIfam" id="NF003994">
    <property type="entry name" value="PRK05472.2-3"/>
    <property type="match status" value="1"/>
</dbReference>
<dbReference type="NCBIfam" id="NF003989">
    <property type="entry name" value="PRK05472.1-3"/>
    <property type="match status" value="1"/>
</dbReference>
<dbReference type="NCBIfam" id="NF003996">
    <property type="entry name" value="PRK05472.2-5"/>
    <property type="match status" value="1"/>
</dbReference>
<name>A0A7Y9YCZ7_9ACTN</name>
<feature type="region of interest" description="Disordered" evidence="8">
    <location>
        <begin position="218"/>
        <end position="247"/>
    </location>
</feature>
<evidence type="ECO:0000256" key="6">
    <source>
        <dbReference type="ARBA" id="ARBA00023163"/>
    </source>
</evidence>
<dbReference type="GO" id="GO:0005737">
    <property type="term" value="C:cytoplasm"/>
    <property type="evidence" value="ECO:0007669"/>
    <property type="project" value="UniProtKB-SubCell"/>
</dbReference>
<dbReference type="NCBIfam" id="NF003992">
    <property type="entry name" value="PRK05472.2-1"/>
    <property type="match status" value="1"/>
</dbReference>
<evidence type="ECO:0000259" key="9">
    <source>
        <dbReference type="SMART" id="SM00881"/>
    </source>
</evidence>
<dbReference type="InterPro" id="IPR058236">
    <property type="entry name" value="Rex_actinobacterial-type"/>
</dbReference>
<evidence type="ECO:0000313" key="11">
    <source>
        <dbReference type="Proteomes" id="UP000537326"/>
    </source>
</evidence>
<dbReference type="PANTHER" id="PTHR35786">
    <property type="entry name" value="REDOX-SENSING TRANSCRIPTIONAL REPRESSOR REX"/>
    <property type="match status" value="1"/>
</dbReference>
<sequence length="247" mass="25901">MTERTPTEAARDIPEATVARLPVYLRALTSLAESGTPTCSSEELASAAGVNSAKLRKDLSYLGSYGTRGVGYDVEYLRYQIAREIGVTHDWPVVIVGIGNLGHALANFSGFRSRGFRVVALLDADPGRHREQVAGIDVRPFSDLASIVEEQGVAIGVISTPAHAAQDVADAMVAAGISSILNFAPQVLAVPEGVDVRKVDLSIELQILAYHQQRKSSSAAGQEPVALDGVGDAGGLGDLDGRVEAPA</sequence>
<dbReference type="Gene3D" id="3.40.50.720">
    <property type="entry name" value="NAD(P)-binding Rossmann-like Domain"/>
    <property type="match status" value="1"/>
</dbReference>
<dbReference type="NCBIfam" id="NF003993">
    <property type="entry name" value="PRK05472.2-2"/>
    <property type="match status" value="1"/>
</dbReference>
<dbReference type="GO" id="GO:0003677">
    <property type="term" value="F:DNA binding"/>
    <property type="evidence" value="ECO:0007669"/>
    <property type="project" value="UniProtKB-UniRule"/>
</dbReference>
<dbReference type="SUPFAM" id="SSF51735">
    <property type="entry name" value="NAD(P)-binding Rossmann-fold domains"/>
    <property type="match status" value="1"/>
</dbReference>
<feature type="domain" description="CoA-binding" evidence="9">
    <location>
        <begin position="86"/>
        <end position="187"/>
    </location>
</feature>
<comment type="function">
    <text evidence="7">Modulates transcription in response to changes in cellular NADH/NAD(+) redox state.</text>
</comment>
<keyword evidence="6 7" id="KW-0804">Transcription</keyword>
<evidence type="ECO:0000256" key="7">
    <source>
        <dbReference type="HAMAP-Rule" id="MF_01131"/>
    </source>
</evidence>
<dbReference type="RefSeq" id="WP_179529767.1">
    <property type="nucleotide sequence ID" value="NZ_BAAAPP010000002.1"/>
</dbReference>
<evidence type="ECO:0000256" key="4">
    <source>
        <dbReference type="ARBA" id="ARBA00023027"/>
    </source>
</evidence>
<feature type="DNA-binding region" description="H-T-H motif" evidence="7">
    <location>
        <begin position="23"/>
        <end position="62"/>
    </location>
</feature>
<dbReference type="GO" id="GO:0045892">
    <property type="term" value="P:negative regulation of DNA-templated transcription"/>
    <property type="evidence" value="ECO:0007669"/>
    <property type="project" value="InterPro"/>
</dbReference>
<feature type="binding site" evidence="7">
    <location>
        <begin position="97"/>
        <end position="102"/>
    </location>
    <ligand>
        <name>NAD(+)</name>
        <dbReference type="ChEBI" id="CHEBI:57540"/>
    </ligand>
</feature>
<dbReference type="SUPFAM" id="SSF46785">
    <property type="entry name" value="Winged helix' DNA-binding domain"/>
    <property type="match status" value="1"/>
</dbReference>
<accession>A0A7Y9YCZ7</accession>
<evidence type="ECO:0000313" key="10">
    <source>
        <dbReference type="EMBL" id="NYI08687.1"/>
    </source>
</evidence>
<dbReference type="AlphaFoldDB" id="A0A7Y9YCZ7"/>
<keyword evidence="4 7" id="KW-0520">NAD</keyword>
<protein>
    <recommendedName>
        <fullName evidence="7">Redox-sensing transcriptional repressor Rex</fullName>
    </recommendedName>
</protein>
<evidence type="ECO:0000256" key="1">
    <source>
        <dbReference type="ARBA" id="ARBA00022490"/>
    </source>
</evidence>
<dbReference type="GO" id="GO:0051775">
    <property type="term" value="P:response to redox state"/>
    <property type="evidence" value="ECO:0007669"/>
    <property type="project" value="InterPro"/>
</dbReference>
<dbReference type="NCBIfam" id="NF003995">
    <property type="entry name" value="PRK05472.2-4"/>
    <property type="match status" value="1"/>
</dbReference>
<comment type="caution">
    <text evidence="10">The sequence shown here is derived from an EMBL/GenBank/DDBJ whole genome shotgun (WGS) entry which is preliminary data.</text>
</comment>
<dbReference type="GO" id="GO:0003700">
    <property type="term" value="F:DNA-binding transcription factor activity"/>
    <property type="evidence" value="ECO:0007669"/>
    <property type="project" value="UniProtKB-UniRule"/>
</dbReference>
<dbReference type="HAMAP" id="MF_01131">
    <property type="entry name" value="Rex"/>
    <property type="match status" value="1"/>
</dbReference>
<dbReference type="PANTHER" id="PTHR35786:SF1">
    <property type="entry name" value="REDOX-SENSING TRANSCRIPTIONAL REPRESSOR REX 1"/>
    <property type="match status" value="1"/>
</dbReference>
<proteinExistence type="inferred from homology"/>
<dbReference type="Pfam" id="PF02629">
    <property type="entry name" value="CoA_binding"/>
    <property type="match status" value="1"/>
</dbReference>
<keyword evidence="2 7" id="KW-0678">Repressor</keyword>
<organism evidence="10 11">
    <name type="scientific">Nocardioides marinus</name>
    <dbReference type="NCBI Taxonomy" id="374514"/>
    <lineage>
        <taxon>Bacteria</taxon>
        <taxon>Bacillati</taxon>
        <taxon>Actinomycetota</taxon>
        <taxon>Actinomycetes</taxon>
        <taxon>Propionibacteriales</taxon>
        <taxon>Nocardioidaceae</taxon>
        <taxon>Nocardioides</taxon>
    </lineage>
</organism>
<keyword evidence="11" id="KW-1185">Reference proteome</keyword>
<dbReference type="Pfam" id="PF06971">
    <property type="entry name" value="Put_DNA-bind_N"/>
    <property type="match status" value="1"/>
</dbReference>
<dbReference type="InterPro" id="IPR003781">
    <property type="entry name" value="CoA-bd"/>
</dbReference>
<comment type="subcellular location">
    <subcellularLocation>
        <location evidence="7">Cytoplasm</location>
    </subcellularLocation>
</comment>
<reference evidence="10 11" key="1">
    <citation type="submission" date="2020-07" db="EMBL/GenBank/DDBJ databases">
        <title>Sequencing the genomes of 1000 actinobacteria strains.</title>
        <authorList>
            <person name="Klenk H.-P."/>
        </authorList>
    </citation>
    <scope>NUCLEOTIDE SEQUENCE [LARGE SCALE GENOMIC DNA]</scope>
    <source>
        <strain evidence="10 11">DSM 18248</strain>
    </source>
</reference>
<dbReference type="InterPro" id="IPR022876">
    <property type="entry name" value="Tscrpt_rep_Rex"/>
</dbReference>
<keyword evidence="1 7" id="KW-0963">Cytoplasm</keyword>
<keyword evidence="3 7" id="KW-0805">Transcription regulation</keyword>
<gene>
    <name evidence="7" type="primary">rex</name>
    <name evidence="10" type="ORF">BKA05_000202</name>
</gene>
<dbReference type="InterPro" id="IPR036291">
    <property type="entry name" value="NAD(P)-bd_dom_sf"/>
</dbReference>
<dbReference type="InterPro" id="IPR036388">
    <property type="entry name" value="WH-like_DNA-bd_sf"/>
</dbReference>
<dbReference type="InterPro" id="IPR009718">
    <property type="entry name" value="Rex_DNA-bd_C_dom"/>
</dbReference>
<evidence type="ECO:0000256" key="3">
    <source>
        <dbReference type="ARBA" id="ARBA00023015"/>
    </source>
</evidence>
<dbReference type="SMART" id="SM00881">
    <property type="entry name" value="CoA_binding"/>
    <property type="match status" value="1"/>
</dbReference>
<evidence type="ECO:0000256" key="5">
    <source>
        <dbReference type="ARBA" id="ARBA00023125"/>
    </source>
</evidence>
<comment type="similarity">
    <text evidence="7">Belongs to the transcriptional regulatory Rex family.</text>
</comment>
<dbReference type="Gene3D" id="1.10.10.10">
    <property type="entry name" value="Winged helix-like DNA-binding domain superfamily/Winged helix DNA-binding domain"/>
    <property type="match status" value="1"/>
</dbReference>
<comment type="subunit">
    <text evidence="7">Homodimer.</text>
</comment>
<dbReference type="Proteomes" id="UP000537326">
    <property type="component" value="Unassembled WGS sequence"/>
</dbReference>
<keyword evidence="5 7" id="KW-0238">DNA-binding</keyword>